<keyword evidence="8 12" id="KW-0406">Ion transport</keyword>
<dbReference type="PANTHER" id="PTHR11690:SF237">
    <property type="entry name" value="PICKPOCKET 16-RELATED"/>
    <property type="match status" value="1"/>
</dbReference>
<evidence type="ECO:0000256" key="4">
    <source>
        <dbReference type="ARBA" id="ARBA00022461"/>
    </source>
</evidence>
<comment type="similarity">
    <text evidence="2 12">Belongs to the amiloride-sensitive sodium channel (TC 1.A.6) family.</text>
</comment>
<gene>
    <name evidence="14" type="ORF">JYU34_009251</name>
</gene>
<comment type="caution">
    <text evidence="14">The sequence shown here is derived from an EMBL/GenBank/DDBJ whole genome shotgun (WGS) entry which is preliminary data.</text>
</comment>
<keyword evidence="10 12" id="KW-0739">Sodium transport</keyword>
<keyword evidence="7" id="KW-0915">Sodium</keyword>
<dbReference type="InterPro" id="IPR001873">
    <property type="entry name" value="ENaC"/>
</dbReference>
<evidence type="ECO:0000256" key="11">
    <source>
        <dbReference type="ARBA" id="ARBA00023303"/>
    </source>
</evidence>
<protein>
    <submittedName>
        <fullName evidence="14">Uncharacterized protein</fullName>
    </submittedName>
</protein>
<keyword evidence="9 13" id="KW-0472">Membrane</keyword>
<dbReference type="EMBL" id="JAHIBW010000013">
    <property type="protein sequence ID" value="KAG7305212.1"/>
    <property type="molecule type" value="Genomic_DNA"/>
</dbReference>
<evidence type="ECO:0000256" key="3">
    <source>
        <dbReference type="ARBA" id="ARBA00022448"/>
    </source>
</evidence>
<reference evidence="14 15" key="1">
    <citation type="submission" date="2021-06" db="EMBL/GenBank/DDBJ databases">
        <title>A haploid diamondback moth (Plutella xylostella L.) genome assembly resolves 31 chromosomes and identifies a diamide resistance mutation.</title>
        <authorList>
            <person name="Ward C.M."/>
            <person name="Perry K.D."/>
            <person name="Baker G."/>
            <person name="Powis K."/>
            <person name="Heckel D.G."/>
            <person name="Baxter S.W."/>
        </authorList>
    </citation>
    <scope>NUCLEOTIDE SEQUENCE [LARGE SCALE GENOMIC DNA]</scope>
    <source>
        <strain evidence="14 15">LV</strain>
        <tissue evidence="14">Single pupa</tissue>
    </source>
</reference>
<keyword evidence="4 12" id="KW-0894">Sodium channel</keyword>
<dbReference type="Pfam" id="PF00858">
    <property type="entry name" value="ASC"/>
    <property type="match status" value="1"/>
</dbReference>
<evidence type="ECO:0000256" key="13">
    <source>
        <dbReference type="SAM" id="Phobius"/>
    </source>
</evidence>
<evidence type="ECO:0000256" key="9">
    <source>
        <dbReference type="ARBA" id="ARBA00023136"/>
    </source>
</evidence>
<keyword evidence="15" id="KW-1185">Reference proteome</keyword>
<evidence type="ECO:0000256" key="5">
    <source>
        <dbReference type="ARBA" id="ARBA00022692"/>
    </source>
</evidence>
<comment type="subcellular location">
    <subcellularLocation>
        <location evidence="1">Membrane</location>
        <topology evidence="1">Multi-pass membrane protein</topology>
    </subcellularLocation>
</comment>
<evidence type="ECO:0000256" key="12">
    <source>
        <dbReference type="RuleBase" id="RU000679"/>
    </source>
</evidence>
<feature type="transmembrane region" description="Helical" evidence="13">
    <location>
        <begin position="34"/>
        <end position="56"/>
    </location>
</feature>
<evidence type="ECO:0000313" key="14">
    <source>
        <dbReference type="EMBL" id="KAG7305212.1"/>
    </source>
</evidence>
<evidence type="ECO:0000256" key="8">
    <source>
        <dbReference type="ARBA" id="ARBA00023065"/>
    </source>
</evidence>
<organism evidence="14 15">
    <name type="scientific">Plutella xylostella</name>
    <name type="common">Diamondback moth</name>
    <name type="synonym">Plutella maculipennis</name>
    <dbReference type="NCBI Taxonomy" id="51655"/>
    <lineage>
        <taxon>Eukaryota</taxon>
        <taxon>Metazoa</taxon>
        <taxon>Ecdysozoa</taxon>
        <taxon>Arthropoda</taxon>
        <taxon>Hexapoda</taxon>
        <taxon>Insecta</taxon>
        <taxon>Pterygota</taxon>
        <taxon>Neoptera</taxon>
        <taxon>Endopterygota</taxon>
        <taxon>Lepidoptera</taxon>
        <taxon>Glossata</taxon>
        <taxon>Ditrysia</taxon>
        <taxon>Yponomeutoidea</taxon>
        <taxon>Plutellidae</taxon>
        <taxon>Plutella</taxon>
    </lineage>
</organism>
<dbReference type="Proteomes" id="UP000823941">
    <property type="component" value="Chromosome 13"/>
</dbReference>
<evidence type="ECO:0000313" key="15">
    <source>
        <dbReference type="Proteomes" id="UP000823941"/>
    </source>
</evidence>
<sequence>MKKGAAPAAVTDFLSKTTLHGFKYLNAPCKGDRLLWLLVCASSACCAGVLCAVLWWRFTQVPTVLSLQTTDYTGAMPDVGVCLPANDVAEAVVDSIGNNRSQQAISALDRILRGLPAPETDLTHLEQLFKDNNLTLQSALLRVAPSCGGVVKRCRLDSVEVPCEKVVKRESPGSAWVPTSSLDSGFFYEAALKFHSVRGHGDQVIDPSCVEGEGYSRSGCLKACREQACGCTDPLVTLEDASQPRGDKLPPCSMVQLACLRTFKRVGACSHCIRSCKTISTAMSLKQSRMDALQFTYDPFYTNTSGSAYIAVELRVRSAGSHVFARTPTESWLTLLCKYCCQFSRQ</sequence>
<dbReference type="PANTHER" id="PTHR11690">
    <property type="entry name" value="AMILORIDE-SENSITIVE SODIUM CHANNEL-RELATED"/>
    <property type="match status" value="1"/>
</dbReference>
<evidence type="ECO:0000256" key="7">
    <source>
        <dbReference type="ARBA" id="ARBA00023053"/>
    </source>
</evidence>
<evidence type="ECO:0000256" key="2">
    <source>
        <dbReference type="ARBA" id="ARBA00007193"/>
    </source>
</evidence>
<keyword evidence="5 12" id="KW-0812">Transmembrane</keyword>
<keyword evidence="6 13" id="KW-1133">Transmembrane helix</keyword>
<accession>A0ABQ7QJ20</accession>
<proteinExistence type="inferred from homology"/>
<evidence type="ECO:0000256" key="10">
    <source>
        <dbReference type="ARBA" id="ARBA00023201"/>
    </source>
</evidence>
<keyword evidence="3 12" id="KW-0813">Transport</keyword>
<evidence type="ECO:0000256" key="6">
    <source>
        <dbReference type="ARBA" id="ARBA00022989"/>
    </source>
</evidence>
<name>A0ABQ7QJ20_PLUXY</name>
<keyword evidence="11 12" id="KW-0407">Ion channel</keyword>
<evidence type="ECO:0000256" key="1">
    <source>
        <dbReference type="ARBA" id="ARBA00004141"/>
    </source>
</evidence>